<proteinExistence type="predicted"/>
<dbReference type="Pfam" id="PF02469">
    <property type="entry name" value="Fasciclin"/>
    <property type="match status" value="3"/>
</dbReference>
<dbReference type="PROSITE" id="PS50213">
    <property type="entry name" value="FAS1"/>
    <property type="match status" value="3"/>
</dbReference>
<dbReference type="PANTHER" id="PTHR10900:SF80">
    <property type="entry name" value="FASCICLIN-1"/>
    <property type="match status" value="1"/>
</dbReference>
<gene>
    <name evidence="2" type="ORF">NQ314_003145</name>
</gene>
<evidence type="ECO:0000313" key="3">
    <source>
        <dbReference type="Proteomes" id="UP001162156"/>
    </source>
</evidence>
<dbReference type="Proteomes" id="UP001162156">
    <property type="component" value="Unassembled WGS sequence"/>
</dbReference>
<dbReference type="InterPro" id="IPR036378">
    <property type="entry name" value="FAS1_dom_sf"/>
</dbReference>
<dbReference type="GO" id="GO:0005615">
    <property type="term" value="C:extracellular space"/>
    <property type="evidence" value="ECO:0007669"/>
    <property type="project" value="TreeGrafter"/>
</dbReference>
<dbReference type="GO" id="GO:0030198">
    <property type="term" value="P:extracellular matrix organization"/>
    <property type="evidence" value="ECO:0007669"/>
    <property type="project" value="TreeGrafter"/>
</dbReference>
<dbReference type="Gene3D" id="2.30.180.10">
    <property type="entry name" value="FAS1 domain"/>
    <property type="match status" value="3"/>
</dbReference>
<dbReference type="AlphaFoldDB" id="A0AAV8ZMG7"/>
<reference evidence="2" key="1">
    <citation type="journal article" date="2023" name="Insect Mol. Biol.">
        <title>Genome sequencing provides insights into the evolution of gene families encoding plant cell wall-degrading enzymes in longhorned beetles.</title>
        <authorList>
            <person name="Shin N.R."/>
            <person name="Okamura Y."/>
            <person name="Kirsch R."/>
            <person name="Pauchet Y."/>
        </authorList>
    </citation>
    <scope>NUCLEOTIDE SEQUENCE</scope>
    <source>
        <strain evidence="2">RBIC_L_NR</strain>
    </source>
</reference>
<dbReference type="GO" id="GO:0050839">
    <property type="term" value="F:cell adhesion molecule binding"/>
    <property type="evidence" value="ECO:0007669"/>
    <property type="project" value="TreeGrafter"/>
</dbReference>
<feature type="domain" description="FAS1" evidence="1">
    <location>
        <begin position="172"/>
        <end position="308"/>
    </location>
</feature>
<protein>
    <recommendedName>
        <fullName evidence="1">FAS1 domain-containing protein</fullName>
    </recommendedName>
</protein>
<dbReference type="EMBL" id="JANEYF010000904">
    <property type="protein sequence ID" value="KAJ8967028.1"/>
    <property type="molecule type" value="Genomic_DNA"/>
</dbReference>
<evidence type="ECO:0000259" key="1">
    <source>
        <dbReference type="PROSITE" id="PS50213"/>
    </source>
</evidence>
<sequence length="482" mass="55790">MNYDFSVFTEISNIYSFLSFLRYKSIYQKIQETQHSDFNALIRTNRAARLNLHYEPLTVFVPENKAFDNYNKDLDSSLAFYHMSYEVKTLTLLRTTNSMSTVDLDNPPLWFTKVNKDIYVNNAKILGNNSNYMSRGRNGDMGKQQVLYIIDEVLDPVIKYPKFSPNAYDLLSSIEKWDLGATKTVTKFFHKVQENNLLNVYKQTGGHTFFIPVDSGIDPHKFKMINKNIIVGHVVPHYILFTRPTEKNFAYESMANNEFVYTVVSFAEQNDTVFVRGVSNGGGGFYSEIVVPNIPVKNGVVHLISQPLGTFKRTLKPFPYLPILDKITNDPELDVFYEMGEKTGFNKIFEKEDVSFTYFIPKDSSWVETRKHDLEPTDNDLAILQRHLIVSSTPYSIEQLVSLCRANNYTDIELATQAGPLRINVLKIQDEYFIKWHKKYIKVVRPDYECTNGIIHILAGPMVHFRKTDNDEEGRPQKNCRW</sequence>
<dbReference type="GO" id="GO:0007155">
    <property type="term" value="P:cell adhesion"/>
    <property type="evidence" value="ECO:0007669"/>
    <property type="project" value="TreeGrafter"/>
</dbReference>
<dbReference type="InterPro" id="IPR000782">
    <property type="entry name" value="FAS1_domain"/>
</dbReference>
<keyword evidence="3" id="KW-1185">Reference proteome</keyword>
<accession>A0AAV8ZMG7</accession>
<dbReference type="InterPro" id="IPR050904">
    <property type="entry name" value="Adhesion/Biosynth-related"/>
</dbReference>
<comment type="caution">
    <text evidence="2">The sequence shown here is derived from an EMBL/GenBank/DDBJ whole genome shotgun (WGS) entry which is preliminary data.</text>
</comment>
<dbReference type="PANTHER" id="PTHR10900">
    <property type="entry name" value="PERIOSTIN-RELATED"/>
    <property type="match status" value="1"/>
</dbReference>
<feature type="domain" description="FAS1" evidence="1">
    <location>
        <begin position="320"/>
        <end position="462"/>
    </location>
</feature>
<dbReference type="SUPFAM" id="SSF82153">
    <property type="entry name" value="FAS1 domain"/>
    <property type="match status" value="3"/>
</dbReference>
<name>A0AAV8ZMG7_9CUCU</name>
<organism evidence="2 3">
    <name type="scientific">Rhamnusium bicolor</name>
    <dbReference type="NCBI Taxonomy" id="1586634"/>
    <lineage>
        <taxon>Eukaryota</taxon>
        <taxon>Metazoa</taxon>
        <taxon>Ecdysozoa</taxon>
        <taxon>Arthropoda</taxon>
        <taxon>Hexapoda</taxon>
        <taxon>Insecta</taxon>
        <taxon>Pterygota</taxon>
        <taxon>Neoptera</taxon>
        <taxon>Endopterygota</taxon>
        <taxon>Coleoptera</taxon>
        <taxon>Polyphaga</taxon>
        <taxon>Cucujiformia</taxon>
        <taxon>Chrysomeloidea</taxon>
        <taxon>Cerambycidae</taxon>
        <taxon>Lepturinae</taxon>
        <taxon>Rhagiini</taxon>
        <taxon>Rhamnusium</taxon>
    </lineage>
</organism>
<feature type="domain" description="FAS1" evidence="1">
    <location>
        <begin position="1"/>
        <end position="154"/>
    </location>
</feature>
<dbReference type="GO" id="GO:0031012">
    <property type="term" value="C:extracellular matrix"/>
    <property type="evidence" value="ECO:0007669"/>
    <property type="project" value="TreeGrafter"/>
</dbReference>
<evidence type="ECO:0000313" key="2">
    <source>
        <dbReference type="EMBL" id="KAJ8967028.1"/>
    </source>
</evidence>
<dbReference type="SMART" id="SM00554">
    <property type="entry name" value="FAS1"/>
    <property type="match status" value="3"/>
</dbReference>